<organism evidence="2 3">
    <name type="scientific">Acuticoccus mangrovi</name>
    <dbReference type="NCBI Taxonomy" id="2796142"/>
    <lineage>
        <taxon>Bacteria</taxon>
        <taxon>Pseudomonadati</taxon>
        <taxon>Pseudomonadota</taxon>
        <taxon>Alphaproteobacteria</taxon>
        <taxon>Hyphomicrobiales</taxon>
        <taxon>Amorphaceae</taxon>
        <taxon>Acuticoccus</taxon>
    </lineage>
</organism>
<dbReference type="InterPro" id="IPR007890">
    <property type="entry name" value="CHASE2"/>
</dbReference>
<proteinExistence type="predicted"/>
<gene>
    <name evidence="2" type="ORF">JCR33_23795</name>
</gene>
<dbReference type="Pfam" id="PF05226">
    <property type="entry name" value="CHASE2"/>
    <property type="match status" value="1"/>
</dbReference>
<dbReference type="SMART" id="SM01080">
    <property type="entry name" value="CHASE2"/>
    <property type="match status" value="1"/>
</dbReference>
<evidence type="ECO:0000313" key="3">
    <source>
        <dbReference type="Proteomes" id="UP000609531"/>
    </source>
</evidence>
<comment type="caution">
    <text evidence="2">The sequence shown here is derived from an EMBL/GenBank/DDBJ whole genome shotgun (WGS) entry which is preliminary data.</text>
</comment>
<name>A0A934ILC4_9HYPH</name>
<dbReference type="EMBL" id="JAEKJA010000037">
    <property type="protein sequence ID" value="MBJ3778744.1"/>
    <property type="molecule type" value="Genomic_DNA"/>
</dbReference>
<dbReference type="InterPro" id="IPR050697">
    <property type="entry name" value="Adenylyl/Guanylyl_Cyclase_3/4"/>
</dbReference>
<feature type="domain" description="Guanylate cyclase" evidence="1">
    <location>
        <begin position="383"/>
        <end position="515"/>
    </location>
</feature>
<accession>A0A934ILC4</accession>
<dbReference type="Gene3D" id="3.30.70.1230">
    <property type="entry name" value="Nucleotide cyclase"/>
    <property type="match status" value="1"/>
</dbReference>
<dbReference type="Proteomes" id="UP000609531">
    <property type="component" value="Unassembled WGS sequence"/>
</dbReference>
<reference evidence="2" key="1">
    <citation type="submission" date="2020-12" db="EMBL/GenBank/DDBJ databases">
        <title>Bacterial taxonomy.</title>
        <authorList>
            <person name="Pan X."/>
        </authorList>
    </citation>
    <scope>NUCLEOTIDE SEQUENCE</scope>
    <source>
        <strain evidence="2">B2012</strain>
    </source>
</reference>
<dbReference type="Pfam" id="PF00211">
    <property type="entry name" value="Guanylate_cyc"/>
    <property type="match status" value="1"/>
</dbReference>
<sequence length="615" mass="63429">MSRRSGDGIATRLVVAALAAVVALGLGQRFEAPVADLALAAVAPPASDRVVVVAIDEATVAELPVRSPIDRNFLAELVAGLAAKGPAAIGIDLLFTRSTTAAADAALVEAIEASPVPVVVAFADGRDGLSPAQAEHVARFAGRKGSVALSRDLADGTVRTLPAADSVPPFAVALADAAGVEGVLPEGRIVYAAGDFPIYSARLVSRLPAAWLADKIVLVGATLEGLDRHRTPRTTLAGADAGEVPGVVVHANIVSQLLAGVTRHPPSPATLAVAAVVAALLGAALRPLGPLAALGCGAAAILAYAGLCALVVSQTTATPPIATPAMAFVFAGAGTVLHRWRSDRHERARLQGMFGQYVSPRVVERLVAAGVDPALGGERREVSHVFTDLEGFTTLSEGLDPEVVAEILNAYFDGLTGRIIAADGTVDKLVGDAMVAFFGAPDAQEDHAARAVAVAREIARFAEVERWRWKARGIHLGRTRIGVHSGPAIVGNFGGRRFFDYTAIGDTVNVAARLESANRGLGTTILVSEAARRGAEGAFRPVGRVKVKGRGAPIVCHEPISAPDPDYDDAFALMAAGRPEALAAFERLAARRPGDGLVAIHLERLVAGACDDLIT</sequence>
<dbReference type="GO" id="GO:0004016">
    <property type="term" value="F:adenylate cyclase activity"/>
    <property type="evidence" value="ECO:0007669"/>
    <property type="project" value="UniProtKB-ARBA"/>
</dbReference>
<evidence type="ECO:0000259" key="1">
    <source>
        <dbReference type="PROSITE" id="PS50125"/>
    </source>
</evidence>
<evidence type="ECO:0000313" key="2">
    <source>
        <dbReference type="EMBL" id="MBJ3778744.1"/>
    </source>
</evidence>
<dbReference type="InterPro" id="IPR029787">
    <property type="entry name" value="Nucleotide_cyclase"/>
</dbReference>
<dbReference type="CDD" id="cd07302">
    <property type="entry name" value="CHD"/>
    <property type="match status" value="1"/>
</dbReference>
<dbReference type="GO" id="GO:0035556">
    <property type="term" value="P:intracellular signal transduction"/>
    <property type="evidence" value="ECO:0007669"/>
    <property type="project" value="InterPro"/>
</dbReference>
<dbReference type="PROSITE" id="PS50125">
    <property type="entry name" value="GUANYLATE_CYCLASE_2"/>
    <property type="match status" value="1"/>
</dbReference>
<dbReference type="PANTHER" id="PTHR43081">
    <property type="entry name" value="ADENYLATE CYCLASE, TERMINAL-DIFFERENTIATION SPECIFIC-RELATED"/>
    <property type="match status" value="1"/>
</dbReference>
<dbReference type="SUPFAM" id="SSF55073">
    <property type="entry name" value="Nucleotide cyclase"/>
    <property type="match status" value="1"/>
</dbReference>
<dbReference type="PANTHER" id="PTHR43081:SF1">
    <property type="entry name" value="ADENYLATE CYCLASE, TERMINAL-DIFFERENTIATION SPECIFIC"/>
    <property type="match status" value="1"/>
</dbReference>
<dbReference type="GO" id="GO:0009190">
    <property type="term" value="P:cyclic nucleotide biosynthetic process"/>
    <property type="evidence" value="ECO:0007669"/>
    <property type="project" value="InterPro"/>
</dbReference>
<dbReference type="AlphaFoldDB" id="A0A934ILC4"/>
<dbReference type="SMART" id="SM00044">
    <property type="entry name" value="CYCc"/>
    <property type="match status" value="1"/>
</dbReference>
<dbReference type="RefSeq" id="WP_198884645.1">
    <property type="nucleotide sequence ID" value="NZ_JAEKJA010000037.1"/>
</dbReference>
<keyword evidence="3" id="KW-1185">Reference proteome</keyword>
<protein>
    <submittedName>
        <fullName evidence="2">Adenylate/guanylate cyclase domain-containing protein</fullName>
    </submittedName>
</protein>
<dbReference type="InterPro" id="IPR001054">
    <property type="entry name" value="A/G_cyclase"/>
</dbReference>